<protein>
    <submittedName>
        <fullName evidence="1">Uncharacterized protein</fullName>
    </submittedName>
</protein>
<evidence type="ECO:0000313" key="1">
    <source>
        <dbReference type="EMBL" id="KLV25672.1"/>
    </source>
</evidence>
<dbReference type="InterPro" id="IPR019673">
    <property type="entry name" value="Spore_germination_GerPC"/>
</dbReference>
<comment type="caution">
    <text evidence="1">The sequence shown here is derived from an EMBL/GenBank/DDBJ whole genome shotgun (WGS) entry which is preliminary data.</text>
</comment>
<dbReference type="GeneID" id="56348472"/>
<evidence type="ECO:0000313" key="2">
    <source>
        <dbReference type="Proteomes" id="UP000036045"/>
    </source>
</evidence>
<accession>A0A0J1IIE6</accession>
<gene>
    <name evidence="1" type="ORF">ABW02_14960</name>
</gene>
<organism evidence="1 2">
    <name type="scientific">Niallia circulans</name>
    <name type="common">Bacillus circulans</name>
    <dbReference type="NCBI Taxonomy" id="1397"/>
    <lineage>
        <taxon>Bacteria</taxon>
        <taxon>Bacillati</taxon>
        <taxon>Bacillota</taxon>
        <taxon>Bacilli</taxon>
        <taxon>Bacillales</taxon>
        <taxon>Bacillaceae</taxon>
        <taxon>Niallia</taxon>
    </lineage>
</organism>
<dbReference type="Pfam" id="PF10737">
    <property type="entry name" value="GerPC"/>
    <property type="match status" value="1"/>
</dbReference>
<dbReference type="RefSeq" id="WP_047943097.1">
    <property type="nucleotide sequence ID" value="NZ_CP053989.1"/>
</dbReference>
<dbReference type="Proteomes" id="UP000036045">
    <property type="component" value="Unassembled WGS sequence"/>
</dbReference>
<dbReference type="EMBL" id="LDPH01000014">
    <property type="protein sequence ID" value="KLV25672.1"/>
    <property type="molecule type" value="Genomic_DNA"/>
</dbReference>
<proteinExistence type="predicted"/>
<name>A0A0J1IIE6_NIACI</name>
<sequence length="211" mass="24575">MSYDFYQYSENMRHYLQLLEKRIKDLEAQVANLTNEVTAISEKPTVHIDRIDYSFDQLKVETLEGTLNIGLNPEDLSNIEELAINPNSPTQQPQAPFYPPIDPKQMMNRSMDIEEVMHQFIQLELPEIIRQKQLELNMPEEESYVTFIQEDITKQLPTRIQYYLQQNTNRKQSGSTLSNEAIINALKEEMENGVHLFLSHIPDNMKGSGKE</sequence>
<keyword evidence="2" id="KW-1185">Reference proteome</keyword>
<reference evidence="1 2" key="1">
    <citation type="submission" date="2015-05" db="EMBL/GenBank/DDBJ databases">
        <title>Whole genome sequence and identification of bacterial endophytes from Costus igneus.</title>
        <authorList>
            <person name="Lee Y.P."/>
            <person name="Gan H.M."/>
            <person name="Eng W."/>
            <person name="Wheatley M.S."/>
            <person name="Caraballo A."/>
            <person name="Polter S."/>
            <person name="Savka M.A."/>
            <person name="Hudson A.O."/>
        </authorList>
    </citation>
    <scope>NUCLEOTIDE SEQUENCE [LARGE SCALE GENOMIC DNA]</scope>
    <source>
        <strain evidence="1 2">RIT379</strain>
    </source>
</reference>
<dbReference type="PATRIC" id="fig|1397.4.peg.1166"/>
<dbReference type="OrthoDB" id="2991331at2"/>
<dbReference type="AlphaFoldDB" id="A0A0J1IIE6"/>